<evidence type="ECO:0000313" key="2">
    <source>
        <dbReference type="EMBL" id="ACR73836.1"/>
    </source>
</evidence>
<dbReference type="Proteomes" id="UP000001477">
    <property type="component" value="Chromosome"/>
</dbReference>
<dbReference type="EMBL" id="CP001107">
    <property type="protein sequence ID" value="ACR73836.1"/>
    <property type="molecule type" value="Genomic_DNA"/>
</dbReference>
<dbReference type="PaxDb" id="515619-EUBREC_0031"/>
<organism evidence="2 3">
    <name type="scientific">Agathobacter rectalis (strain ATCC 33656 / DSM 3377 / JCM 17463 / KCTC 5835 / VPI 0990)</name>
    <name type="common">Eubacterium rectale</name>
    <dbReference type="NCBI Taxonomy" id="515619"/>
    <lineage>
        <taxon>Bacteria</taxon>
        <taxon>Bacillati</taxon>
        <taxon>Bacillota</taxon>
        <taxon>Clostridia</taxon>
        <taxon>Lachnospirales</taxon>
        <taxon>Lachnospiraceae</taxon>
        <taxon>Agathobacter</taxon>
    </lineage>
</organism>
<dbReference type="KEGG" id="ere:EUBREC_0031"/>
<dbReference type="AlphaFoldDB" id="C4Z9I8"/>
<gene>
    <name evidence="2" type="ordered locus">EUBREC_0031</name>
</gene>
<feature type="transmembrane region" description="Helical" evidence="1">
    <location>
        <begin position="12"/>
        <end position="30"/>
    </location>
</feature>
<evidence type="ECO:0000313" key="3">
    <source>
        <dbReference type="Proteomes" id="UP000001477"/>
    </source>
</evidence>
<keyword evidence="1" id="KW-1133">Transmembrane helix</keyword>
<keyword evidence="1" id="KW-0472">Membrane</keyword>
<dbReference type="HOGENOM" id="CLU_3025509_0_0_9"/>
<proteinExistence type="predicted"/>
<reference evidence="2 3" key="1">
    <citation type="journal article" date="2009" name="Proc. Natl. Acad. Sci. U.S.A.">
        <title>Characterizing a model human gut microbiota composed of members of its two dominant bacterial phyla.</title>
        <authorList>
            <person name="Mahowald M.A."/>
            <person name="Rey F.E."/>
            <person name="Seedorf H."/>
            <person name="Turnbaugh P.J."/>
            <person name="Fulton R.S."/>
            <person name="Wollam A."/>
            <person name="Shah N."/>
            <person name="Wang C."/>
            <person name="Magrini V."/>
            <person name="Wilson R.K."/>
            <person name="Cantarel B.L."/>
            <person name="Coutinho P.M."/>
            <person name="Henrissat B."/>
            <person name="Crock L.W."/>
            <person name="Russell A."/>
            <person name="Verberkmoes N.C."/>
            <person name="Hettich R.L."/>
            <person name="Gordon J.I."/>
        </authorList>
    </citation>
    <scope>NUCLEOTIDE SEQUENCE [LARGE SCALE GENOMIC DNA]</scope>
    <source>
        <strain evidence="3">ATCC 33656 / DSM 3377 / JCM 17463 / KCTC 5835 / LMG 30912 / VPI 0990</strain>
    </source>
</reference>
<keyword evidence="1" id="KW-0812">Transmembrane</keyword>
<accession>C4Z9I8</accession>
<protein>
    <submittedName>
        <fullName evidence="2">Uncharacterized protein</fullName>
    </submittedName>
</protein>
<name>C4Z9I8_AGARV</name>
<sequence length="55" mass="6233">MHFGAEGAKASPAHIAFLFKICLLVVFLHLNGVKDQKYADIDFFRVIKMILIVNE</sequence>
<evidence type="ECO:0000256" key="1">
    <source>
        <dbReference type="SAM" id="Phobius"/>
    </source>
</evidence>